<feature type="compositionally biased region" description="Polar residues" evidence="18">
    <location>
        <begin position="849"/>
        <end position="858"/>
    </location>
</feature>
<evidence type="ECO:0000256" key="18">
    <source>
        <dbReference type="SAM" id="MobiDB-lite"/>
    </source>
</evidence>
<accession>A0AAW0FGF2</accession>
<proteinExistence type="inferred from homology"/>
<dbReference type="Gene3D" id="3.40.50.10890">
    <property type="match status" value="1"/>
</dbReference>
<comment type="catalytic activity">
    <reaction evidence="14">
        <text>a 1,2-diacyl-sn-glycero-3-phosphoethanolamine(out) + ATP + H2O = a 1,2-diacyl-sn-glycero-3-phosphoethanolamine(in) + ADP + phosphate + H(+)</text>
        <dbReference type="Rhea" id="RHEA:66132"/>
        <dbReference type="ChEBI" id="CHEBI:15377"/>
        <dbReference type="ChEBI" id="CHEBI:15378"/>
        <dbReference type="ChEBI" id="CHEBI:30616"/>
        <dbReference type="ChEBI" id="CHEBI:43474"/>
        <dbReference type="ChEBI" id="CHEBI:64612"/>
        <dbReference type="ChEBI" id="CHEBI:456216"/>
    </reaction>
    <physiologicalReaction direction="left-to-right" evidence="14">
        <dbReference type="Rhea" id="RHEA:66133"/>
    </physiologicalReaction>
</comment>
<dbReference type="Gene3D" id="3.40.50.1000">
    <property type="entry name" value="HAD superfamily/HAD-like"/>
    <property type="match status" value="1"/>
</dbReference>
<feature type="binding site" evidence="15">
    <location>
        <position position="327"/>
    </location>
    <ligand>
        <name>ATP</name>
        <dbReference type="ChEBI" id="CHEBI:30616"/>
    </ligand>
</feature>
<evidence type="ECO:0000256" key="13">
    <source>
        <dbReference type="ARBA" id="ARBA00034036"/>
    </source>
</evidence>
<feature type="binding site" evidence="15">
    <location>
        <position position="475"/>
    </location>
    <ligand>
        <name>ATP</name>
        <dbReference type="ChEBI" id="CHEBI:30616"/>
    </ligand>
</feature>
<dbReference type="InterPro" id="IPR036412">
    <property type="entry name" value="HAD-like_sf"/>
</dbReference>
<dbReference type="GO" id="GO:0140326">
    <property type="term" value="F:ATPase-coupled intramembrane lipid transporter activity"/>
    <property type="evidence" value="ECO:0007669"/>
    <property type="project" value="UniProtKB-EC"/>
</dbReference>
<evidence type="ECO:0000256" key="6">
    <source>
        <dbReference type="ARBA" id="ARBA00022723"/>
    </source>
</evidence>
<feature type="region of interest" description="Disordered" evidence="18">
    <location>
        <begin position="77"/>
        <end position="105"/>
    </location>
</feature>
<evidence type="ECO:0000256" key="1">
    <source>
        <dbReference type="ARBA" id="ARBA00004141"/>
    </source>
</evidence>
<keyword evidence="8 15" id="KW-0067">ATP-binding</keyword>
<feature type="region of interest" description="Disordered" evidence="18">
    <location>
        <begin position="1"/>
        <end position="24"/>
    </location>
</feature>
<dbReference type="NCBIfam" id="TIGR01652">
    <property type="entry name" value="ATPase-Plipid"/>
    <property type="match status" value="1"/>
</dbReference>
<evidence type="ECO:0000256" key="5">
    <source>
        <dbReference type="ARBA" id="ARBA00022692"/>
    </source>
</evidence>
<keyword evidence="5" id="KW-0812">Transmembrane</keyword>
<evidence type="ECO:0000259" key="19">
    <source>
        <dbReference type="SMART" id="SM01027"/>
    </source>
</evidence>
<evidence type="ECO:0000256" key="11">
    <source>
        <dbReference type="ARBA" id="ARBA00022989"/>
    </source>
</evidence>
<keyword evidence="12" id="KW-0472">Membrane</keyword>
<feature type="binding site" evidence="16">
    <location>
        <position position="476"/>
    </location>
    <ligand>
        <name>Mg(2+)</name>
        <dbReference type="ChEBI" id="CHEBI:18420"/>
    </ligand>
</feature>
<dbReference type="InterPro" id="IPR006539">
    <property type="entry name" value="P-type_ATPase_IV"/>
</dbReference>
<dbReference type="GO" id="GO:0000287">
    <property type="term" value="F:magnesium ion binding"/>
    <property type="evidence" value="ECO:0007669"/>
    <property type="project" value="UniProtKB-UniRule"/>
</dbReference>
<feature type="binding site" evidence="15">
    <location>
        <position position="244"/>
    </location>
    <ligand>
        <name>ATP</name>
        <dbReference type="ChEBI" id="CHEBI:30616"/>
    </ligand>
</feature>
<evidence type="ECO:0000256" key="16">
    <source>
        <dbReference type="PIRSR" id="PIRSR606539-3"/>
    </source>
</evidence>
<gene>
    <name evidence="20" type="ORF">QCA50_016220</name>
</gene>
<evidence type="ECO:0000256" key="7">
    <source>
        <dbReference type="ARBA" id="ARBA00022741"/>
    </source>
</evidence>
<organism evidence="20 21">
    <name type="scientific">Cerrena zonata</name>
    <dbReference type="NCBI Taxonomy" id="2478898"/>
    <lineage>
        <taxon>Eukaryota</taxon>
        <taxon>Fungi</taxon>
        <taxon>Dikarya</taxon>
        <taxon>Basidiomycota</taxon>
        <taxon>Agaricomycotina</taxon>
        <taxon>Agaricomycetes</taxon>
        <taxon>Polyporales</taxon>
        <taxon>Cerrenaceae</taxon>
        <taxon>Cerrena</taxon>
    </lineage>
</organism>
<feature type="binding site" evidence="15">
    <location>
        <position position="446"/>
    </location>
    <ligand>
        <name>ATP</name>
        <dbReference type="ChEBI" id="CHEBI:30616"/>
    </ligand>
</feature>
<evidence type="ECO:0000256" key="17">
    <source>
        <dbReference type="RuleBase" id="RU362033"/>
    </source>
</evidence>
<keyword evidence="6 16" id="KW-0479">Metal-binding</keyword>
<comment type="cofactor">
    <cofactor evidence="16">
        <name>Mg(2+)</name>
        <dbReference type="ChEBI" id="CHEBI:18420"/>
    </cofactor>
</comment>
<keyword evidence="10 17" id="KW-1278">Translocase</keyword>
<keyword evidence="7 15" id="KW-0547">Nucleotide-binding</keyword>
<dbReference type="EMBL" id="JASBNA010000047">
    <property type="protein sequence ID" value="KAK7680655.1"/>
    <property type="molecule type" value="Genomic_DNA"/>
</dbReference>
<keyword evidence="9 16" id="KW-0460">Magnesium</keyword>
<feature type="binding site" evidence="15">
    <location>
        <position position="186"/>
    </location>
    <ligand>
        <name>ATP</name>
        <dbReference type="ChEBI" id="CHEBI:30616"/>
    </ligand>
</feature>
<feature type="binding site" evidence="15">
    <location>
        <position position="325"/>
    </location>
    <ligand>
        <name>ATP</name>
        <dbReference type="ChEBI" id="CHEBI:30616"/>
    </ligand>
</feature>
<sequence>MANPNQLTTSVNTQSSSRYPSNDEIYNFGMGGGIEEAADTSAGNTTRDAQTASLNYDSRSNNDQSSDTNQLAVKGDVEQEKENNQYSSTSSSSLNQNNQSKYNKSDQKIHNEQFMFALALCHTVVTEQNDEDPELRDFKAESPDEAALVSVASDVGIVFKNRMRKSVILSIYGEDQEFELLEIIPFSSARKRMSCIFRFPDGTIKVISKGADNVIFQRLSSGTDDDLIHKTALHLEDYAKEGLRTLCIAERELDPKFFDDWHRRYKEAASSIEDDAEIMLEKLSEDVESDLLLLGGTAIEDRLQQGVPDSIALLAQAGIKLWVLTGDRIETAINIGFSCNLLGNDMKLLVVRPDDKDASNIQYVDELISKYLKESFQIEASSSRDIDGLIKSAVKDHSTPSSNAALIIDGAALSLVFNDSNDEHIQNLRKKFLILGKQCNSVLCCRVSPAQKAEVVKIVKNSLKVMTLAIGDGANDVAMIQAANVGVGIAGEEGRQAVMSSDYAIGPLESAIMEVVDVDEWFDKVQPLKYNQALTLFDGRIVMTPHNAGHTLGGTFWLITKRLEKIIYAPSWNHSKDSFLNSASFLSTSTGNPLSSLIRPTVLITNTDLGSSMSHKKRTEKFLQLVDATLANGGAVLLPTTLSGRFLELLHLVDEHLQGAPIPVYFLSYSGTRVLSYASNFLEWMSSQLFKSYEDFAAGDATGQSKLPFNPAKVDLLLDPDELIQLAGPKIVFASGIDLKNGDMSSQALQYLCQDEKTTIILTEKTHFGSEGSINAQLFKSWYNLAKKKQGGQAPEDGVAVPFEETISLDSWTREEKLIGGELAEFQQRINNQRQQKLLAKVREKQNENLLNTDSLNAEDSSEDEDEGNTTDEERTDEQTADPSKATPSINNGLDSKAIAVNQLSAHETFITDYVKESLEAYRPLDIKITYKLRPRQAMFPYISNNYKQNFDDYGEVIDVKSFQKADESSNKKLIMESKKKFEKKWGNDKMGIKKTAKIKTTIKISSRHKSNLIMNYYKIT</sequence>
<feature type="binding site" evidence="16">
    <location>
        <position position="472"/>
    </location>
    <ligand>
        <name>Mg(2+)</name>
        <dbReference type="ChEBI" id="CHEBI:18420"/>
    </ligand>
</feature>
<feature type="binding site" evidence="15">
    <location>
        <position position="476"/>
    </location>
    <ligand>
        <name>ATP</name>
        <dbReference type="ChEBI" id="CHEBI:30616"/>
    </ligand>
</feature>
<feature type="compositionally biased region" description="Acidic residues" evidence="18">
    <location>
        <begin position="860"/>
        <end position="880"/>
    </location>
</feature>
<dbReference type="NCBIfam" id="TIGR01494">
    <property type="entry name" value="ATPase_P-type"/>
    <property type="match status" value="1"/>
</dbReference>
<name>A0AAW0FGF2_9APHY</name>
<dbReference type="PANTHER" id="PTHR24092">
    <property type="entry name" value="PROBABLE PHOSPHOLIPID-TRANSPORTING ATPASE"/>
    <property type="match status" value="1"/>
</dbReference>
<keyword evidence="21" id="KW-1185">Reference proteome</keyword>
<feature type="compositionally biased region" description="Polar residues" evidence="18">
    <location>
        <begin position="1"/>
        <end position="20"/>
    </location>
</feature>
<evidence type="ECO:0000256" key="15">
    <source>
        <dbReference type="PIRSR" id="PIRSR606539-2"/>
    </source>
</evidence>
<dbReference type="GO" id="GO:0016887">
    <property type="term" value="F:ATP hydrolysis activity"/>
    <property type="evidence" value="ECO:0007669"/>
    <property type="project" value="InterPro"/>
</dbReference>
<evidence type="ECO:0000256" key="8">
    <source>
        <dbReference type="ARBA" id="ARBA00022840"/>
    </source>
</evidence>
<dbReference type="Gene3D" id="3.40.1110.10">
    <property type="entry name" value="Calcium-transporting ATPase, cytoplasmic domain N"/>
    <property type="match status" value="1"/>
</dbReference>
<protein>
    <recommendedName>
        <fullName evidence="17">Phospholipid-transporting ATPase</fullName>
        <ecNumber evidence="17">7.6.2.1</ecNumber>
    </recommendedName>
</protein>
<dbReference type="GO" id="GO:0005524">
    <property type="term" value="F:ATP binding"/>
    <property type="evidence" value="ECO:0007669"/>
    <property type="project" value="UniProtKB-UniRule"/>
</dbReference>
<dbReference type="Proteomes" id="UP001385951">
    <property type="component" value="Unassembled WGS sequence"/>
</dbReference>
<dbReference type="SUPFAM" id="SSF81660">
    <property type="entry name" value="Metal cation-transporting ATPase, ATP-binding domain N"/>
    <property type="match status" value="1"/>
</dbReference>
<reference evidence="20 21" key="1">
    <citation type="submission" date="2022-09" db="EMBL/GenBank/DDBJ databases">
        <authorList>
            <person name="Palmer J.M."/>
        </authorList>
    </citation>
    <scope>NUCLEOTIDE SEQUENCE [LARGE SCALE GENOMIC DNA]</scope>
    <source>
        <strain evidence="20 21">DSM 7382</strain>
    </source>
</reference>
<feature type="domain" description="Beta-Casp" evidence="19">
    <location>
        <begin position="646"/>
        <end position="778"/>
    </location>
</feature>
<evidence type="ECO:0000256" key="9">
    <source>
        <dbReference type="ARBA" id="ARBA00022842"/>
    </source>
</evidence>
<comment type="catalytic activity">
    <reaction evidence="13 17">
        <text>ATP + H2O + phospholipidSide 1 = ADP + phosphate + phospholipidSide 2.</text>
        <dbReference type="EC" id="7.6.2.1"/>
    </reaction>
</comment>
<feature type="region of interest" description="Disordered" evidence="18">
    <location>
        <begin position="849"/>
        <end position="893"/>
    </location>
</feature>
<keyword evidence="4" id="KW-0813">Transport</keyword>
<dbReference type="AlphaFoldDB" id="A0AAW0FGF2"/>
<dbReference type="EC" id="7.6.2.1" evidence="17"/>
<dbReference type="FunFam" id="3.40.50.1000:FF:000014">
    <property type="entry name" value="Phospholipid-transporting ATPase"/>
    <property type="match status" value="1"/>
</dbReference>
<feature type="compositionally biased region" description="Low complexity" evidence="18">
    <location>
        <begin position="84"/>
        <end position="102"/>
    </location>
</feature>
<dbReference type="SUPFAM" id="SSF56281">
    <property type="entry name" value="Metallo-hydrolase/oxidoreductase"/>
    <property type="match status" value="1"/>
</dbReference>
<comment type="caution">
    <text evidence="20">The sequence shown here is derived from an EMBL/GenBank/DDBJ whole genome shotgun (WGS) entry which is preliminary data.</text>
</comment>
<dbReference type="PANTHER" id="PTHR24092:SF180">
    <property type="entry name" value="PHOSPHOLIPID-TRANSPORTING ATPASE DNF1-RELATED"/>
    <property type="match status" value="1"/>
</dbReference>
<dbReference type="InterPro" id="IPR023214">
    <property type="entry name" value="HAD_sf"/>
</dbReference>
<dbReference type="GO" id="GO:0005886">
    <property type="term" value="C:plasma membrane"/>
    <property type="evidence" value="ECO:0007669"/>
    <property type="project" value="TreeGrafter"/>
</dbReference>
<dbReference type="GO" id="GO:0045332">
    <property type="term" value="P:phospholipid translocation"/>
    <property type="evidence" value="ECO:0007669"/>
    <property type="project" value="TreeGrafter"/>
</dbReference>
<feature type="binding site" evidence="15">
    <location>
        <position position="326"/>
    </location>
    <ligand>
        <name>ATP</name>
        <dbReference type="ChEBI" id="CHEBI:30616"/>
    </ligand>
</feature>
<feature type="binding site" evidence="15">
    <location>
        <position position="209"/>
    </location>
    <ligand>
        <name>ATP</name>
        <dbReference type="ChEBI" id="CHEBI:30616"/>
    </ligand>
</feature>
<dbReference type="Pfam" id="PF13246">
    <property type="entry name" value="Cation_ATPase"/>
    <property type="match status" value="1"/>
</dbReference>
<evidence type="ECO:0000313" key="21">
    <source>
        <dbReference type="Proteomes" id="UP001385951"/>
    </source>
</evidence>
<feature type="binding site" evidence="15">
    <location>
        <position position="145"/>
    </location>
    <ligand>
        <name>ATP</name>
        <dbReference type="ChEBI" id="CHEBI:30616"/>
    </ligand>
</feature>
<dbReference type="Pfam" id="PF16661">
    <property type="entry name" value="Lactamase_B_6"/>
    <property type="match status" value="1"/>
</dbReference>
<evidence type="ECO:0000256" key="2">
    <source>
        <dbReference type="ARBA" id="ARBA00004308"/>
    </source>
</evidence>
<dbReference type="SMART" id="SM01027">
    <property type="entry name" value="Beta-Casp"/>
    <property type="match status" value="1"/>
</dbReference>
<dbReference type="InterPro" id="IPR001279">
    <property type="entry name" value="Metallo-B-lactamas"/>
</dbReference>
<feature type="binding site" evidence="15">
    <location>
        <position position="452"/>
    </location>
    <ligand>
        <name>ATP</name>
        <dbReference type="ChEBI" id="CHEBI:30616"/>
    </ligand>
</feature>
<evidence type="ECO:0000256" key="12">
    <source>
        <dbReference type="ARBA" id="ARBA00023136"/>
    </source>
</evidence>
<evidence type="ECO:0000256" key="4">
    <source>
        <dbReference type="ARBA" id="ARBA00022448"/>
    </source>
</evidence>
<dbReference type="InterPro" id="IPR023299">
    <property type="entry name" value="ATPase_P-typ_cyto_dom_N"/>
</dbReference>
<dbReference type="Pfam" id="PF10996">
    <property type="entry name" value="Beta-Casp"/>
    <property type="match status" value="1"/>
</dbReference>
<evidence type="ECO:0000256" key="3">
    <source>
        <dbReference type="ARBA" id="ARBA00008109"/>
    </source>
</evidence>
<evidence type="ECO:0000256" key="14">
    <source>
        <dbReference type="ARBA" id="ARBA00049128"/>
    </source>
</evidence>
<dbReference type="InterPro" id="IPR036866">
    <property type="entry name" value="RibonucZ/Hydroxyglut_hydro"/>
</dbReference>
<evidence type="ECO:0000313" key="20">
    <source>
        <dbReference type="EMBL" id="KAK7680655.1"/>
    </source>
</evidence>
<dbReference type="InterPro" id="IPR001757">
    <property type="entry name" value="P_typ_ATPase"/>
</dbReference>
<dbReference type="SUPFAM" id="SSF56784">
    <property type="entry name" value="HAD-like"/>
    <property type="match status" value="1"/>
</dbReference>
<dbReference type="InterPro" id="IPR022712">
    <property type="entry name" value="Beta_Casp"/>
</dbReference>
<evidence type="ECO:0000256" key="10">
    <source>
        <dbReference type="ARBA" id="ARBA00022967"/>
    </source>
</evidence>
<keyword evidence="11" id="KW-1133">Transmembrane helix</keyword>
<comment type="similarity">
    <text evidence="3 17">Belongs to the cation transport ATPase (P-type) (TC 3.A.3) family. Type IV subfamily.</text>
</comment>
<comment type="subcellular location">
    <subcellularLocation>
        <location evidence="2">Endomembrane system</location>
    </subcellularLocation>
    <subcellularLocation>
        <location evidence="1 17">Membrane</location>
        <topology evidence="1 17">Multi-pass membrane protein</topology>
    </subcellularLocation>
</comment>